<dbReference type="PANTHER" id="PTHR47219:SF20">
    <property type="entry name" value="TBC1 DOMAIN FAMILY MEMBER 2B"/>
    <property type="match status" value="1"/>
</dbReference>
<feature type="compositionally biased region" description="Low complexity" evidence="2">
    <location>
        <begin position="108"/>
        <end position="135"/>
    </location>
</feature>
<dbReference type="PROSITE" id="PS50086">
    <property type="entry name" value="TBC_RABGAP"/>
    <property type="match status" value="1"/>
</dbReference>
<feature type="compositionally biased region" description="Polar residues" evidence="2">
    <location>
        <begin position="49"/>
        <end position="58"/>
    </location>
</feature>
<feature type="region of interest" description="Disordered" evidence="2">
    <location>
        <begin position="832"/>
        <end position="885"/>
    </location>
</feature>
<dbReference type="InterPro" id="IPR050302">
    <property type="entry name" value="Rab_GAP_TBC_domain"/>
</dbReference>
<feature type="region of interest" description="Disordered" evidence="2">
    <location>
        <begin position="542"/>
        <end position="617"/>
    </location>
</feature>
<feature type="compositionally biased region" description="Low complexity" evidence="2">
    <location>
        <begin position="476"/>
        <end position="488"/>
    </location>
</feature>
<evidence type="ECO:0000313" key="5">
    <source>
        <dbReference type="Proteomes" id="UP000836402"/>
    </source>
</evidence>
<feature type="region of interest" description="Disordered" evidence="2">
    <location>
        <begin position="919"/>
        <end position="940"/>
    </location>
</feature>
<dbReference type="SUPFAM" id="SSF47923">
    <property type="entry name" value="Ypt/Rab-GAP domain of gyp1p"/>
    <property type="match status" value="2"/>
</dbReference>
<feature type="compositionally biased region" description="Low complexity" evidence="2">
    <location>
        <begin position="563"/>
        <end position="589"/>
    </location>
</feature>
<sequence>MRRMSSSSSSRTTTYYSAHTASASSVQRRSAPRAPALGLRKDKQRTRPGASTSSTMSSPLFDPLQGDTDTPTPSRFLGARAGGLIQGEAGASTPVFGGAAARSSVYGSVSSFATDASSSRTSVGGSSRRASAQAQGRREDEATEEGGVQDDLFGQKRISRVFGAQDRNPLFGDEEGAGGKSPAHSTGGADLDLAAGRKSRYFGLLNDDPESSRTPSRLGRSLSQTTQSSRAQTPLPDRAEDHDGAEPSLNLLATLHRMQDADIERYMRIFTGPARSSSSGLNAAALTSRSGSGAYSARGADAEEAPSISSVSIFEIPEVSTPSEDHSLHAPPSSSARQASPRPPLSTASSFHSGETQHEGSTNHTIPLPSASFAFVRFLSSALSTAMQTASEASADYEALTEEHERILDNKRREWEAREAAMRALCSQHGIKNGEIDRALMRASPLQQELEGRKRLSISVSPANLAGLLSPQAALTSAAPTPVKTPTKPQERFADPEADVLTTGGLSALHESLQEAMLDDLEIAPSAVTPASLATIDSIAEIDPSEESDSPAMSVNRHRRNSSKSTTVTSRTRDTSPGAASARSARSQRPLSISSNPTSEGTTASKPSAPPSSAKTTGAAVSAAATFSRAFWRTKKSPAGSSASSLNVKAADPPAQPNVTRLPSIFNFSSSATASAQQSPAGQPQTLKDPADKPAGSDRPGPKTVELDFMLPSDAKPPTFASLTRRESNERLALPKSQRERRRGQRSRDTTREGSDESSGDEFEVYGGKGSLVPPRPVFSDIGSDILTPQLLTDRYGFVYDATPADIKLLREARKASSSAPACLTGIRVGMRARGMDDSDEEGIETDQETSASAEPDSAEESQHFSEDEESEVSDDDAYLGKGDTTMMAGGASTINIKTAVAPAMLTLDLPPSLDFTSLDPFTHPDHSTPSKSASAPGLTPVSEAKPVIEASVILAESQDSGRLGPTSPSQEFEFKRSGGTSVAQRLEEEEETHPGPIQATRRGSAPRAPPTGSQTVRKLLSQLQSMHDQQQAQQQSEWGSFLKRRKERQLAAVVASAQLASKSSNRISRVFGTPTPPLASSPAPATDVDEEELILGLVGIQRLGETKAGKEDWAELQRLCRQGIPLCYRGAIWKECSGAAEMAEPGRYEELLGEHEGETNECLTQIDLDVHRTMPTNIFFGGNGPGVPKLRRVLVAFSWFDPVCGYCQGMNNLAATLLLTLPNEEDAFWTLACIIGKILPAEYYTSHLLVSQADQRVLVELVDEQLPKLAEHMREIGVDLPAVTFAWFLSLYTDCLPVETLFRVWDIIFIDGMVVLFRIAMAILSLSEKDLLSTSGPAAFYGHMHSLTSRMFSVDRLMKLACEDFAQTIKYPNILTRREKHVKDLRSELGLEDS</sequence>
<protein>
    <recommendedName>
        <fullName evidence="3">Rab-GAP TBC domain-containing protein</fullName>
    </recommendedName>
</protein>
<feature type="region of interest" description="Disordered" evidence="2">
    <location>
        <begin position="320"/>
        <end position="365"/>
    </location>
</feature>
<evidence type="ECO:0000313" key="4">
    <source>
        <dbReference type="EMBL" id="CAD6921990.1"/>
    </source>
</evidence>
<dbReference type="Gene3D" id="1.10.472.80">
    <property type="entry name" value="Ypt/Rab-GAP domain of gyp1p, domain 3"/>
    <property type="match status" value="1"/>
</dbReference>
<gene>
    <name evidence="4" type="ORF">JKIAZH3_G7090</name>
</gene>
<feature type="compositionally biased region" description="Polar residues" evidence="2">
    <location>
        <begin position="347"/>
        <end position="365"/>
    </location>
</feature>
<dbReference type="Pfam" id="PF00566">
    <property type="entry name" value="RabGAP-TBC"/>
    <property type="match status" value="1"/>
</dbReference>
<feature type="compositionally biased region" description="Low complexity" evidence="2">
    <location>
        <begin position="601"/>
        <end position="617"/>
    </location>
</feature>
<feature type="region of interest" description="Disordered" evidence="2">
    <location>
        <begin position="108"/>
        <end position="247"/>
    </location>
</feature>
<feature type="compositionally biased region" description="Polar residues" evidence="2">
    <location>
        <begin position="590"/>
        <end position="600"/>
    </location>
</feature>
<dbReference type="SMART" id="SM00164">
    <property type="entry name" value="TBC"/>
    <property type="match status" value="1"/>
</dbReference>
<accession>A0ABN7IS13</accession>
<feature type="compositionally biased region" description="Low complexity" evidence="2">
    <location>
        <begin position="669"/>
        <end position="686"/>
    </location>
</feature>
<comment type="caution">
    <text evidence="4">The sequence shown here is derived from an EMBL/GenBank/DDBJ whole genome shotgun (WGS) entry which is preliminary data.</text>
</comment>
<evidence type="ECO:0000256" key="2">
    <source>
        <dbReference type="SAM" id="MobiDB-lite"/>
    </source>
</evidence>
<feature type="coiled-coil region" evidence="1">
    <location>
        <begin position="383"/>
        <end position="410"/>
    </location>
</feature>
<dbReference type="InterPro" id="IPR000195">
    <property type="entry name" value="Rab-GAP-TBC_dom"/>
</dbReference>
<feature type="region of interest" description="Disordered" evidence="2">
    <location>
        <begin position="476"/>
        <end position="495"/>
    </location>
</feature>
<feature type="compositionally biased region" description="Low complexity" evidence="2">
    <location>
        <begin position="330"/>
        <end position="340"/>
    </location>
</feature>
<feature type="region of interest" description="Disordered" evidence="2">
    <location>
        <begin position="1"/>
        <end position="81"/>
    </location>
</feature>
<feature type="compositionally biased region" description="Low complexity" evidence="2">
    <location>
        <begin position="1"/>
        <end position="25"/>
    </location>
</feature>
<keyword evidence="1" id="KW-0175">Coiled coil</keyword>
<reference evidence="4" key="1">
    <citation type="submission" date="2020-10" db="EMBL/GenBank/DDBJ databases">
        <authorList>
            <person name="Sedaghatjoo S."/>
        </authorList>
    </citation>
    <scope>NUCLEOTIDE SEQUENCE</scope>
    <source>
        <strain evidence="4">AZH3</strain>
    </source>
</reference>
<feature type="compositionally biased region" description="Basic and acidic residues" evidence="2">
    <location>
        <begin position="746"/>
        <end position="755"/>
    </location>
</feature>
<evidence type="ECO:0000259" key="3">
    <source>
        <dbReference type="PROSITE" id="PS50086"/>
    </source>
</evidence>
<dbReference type="Proteomes" id="UP000836402">
    <property type="component" value="Unassembled WGS sequence"/>
</dbReference>
<feature type="compositionally biased region" description="Acidic residues" evidence="2">
    <location>
        <begin position="838"/>
        <end position="848"/>
    </location>
</feature>
<evidence type="ECO:0000256" key="1">
    <source>
        <dbReference type="SAM" id="Coils"/>
    </source>
</evidence>
<organism evidence="4 5">
    <name type="scientific">Tilletia caries</name>
    <name type="common">wheat bunt fungus</name>
    <dbReference type="NCBI Taxonomy" id="13290"/>
    <lineage>
        <taxon>Eukaryota</taxon>
        <taxon>Fungi</taxon>
        <taxon>Dikarya</taxon>
        <taxon>Basidiomycota</taxon>
        <taxon>Ustilaginomycotina</taxon>
        <taxon>Exobasidiomycetes</taxon>
        <taxon>Tilletiales</taxon>
        <taxon>Tilletiaceae</taxon>
        <taxon>Tilletia</taxon>
    </lineage>
</organism>
<proteinExistence type="predicted"/>
<feature type="compositionally biased region" description="Acidic residues" evidence="2">
    <location>
        <begin position="867"/>
        <end position="878"/>
    </location>
</feature>
<dbReference type="InterPro" id="IPR035969">
    <property type="entry name" value="Rab-GAP_TBC_sf"/>
</dbReference>
<feature type="domain" description="Rab-GAP TBC" evidence="3">
    <location>
        <begin position="1124"/>
        <end position="1313"/>
    </location>
</feature>
<dbReference type="EMBL" id="CAJHJG010002669">
    <property type="protein sequence ID" value="CAD6921990.1"/>
    <property type="molecule type" value="Genomic_DNA"/>
</dbReference>
<feature type="compositionally biased region" description="Polar residues" evidence="2">
    <location>
        <begin position="221"/>
        <end position="232"/>
    </location>
</feature>
<keyword evidence="5" id="KW-1185">Reference proteome</keyword>
<dbReference type="Gene3D" id="1.10.8.270">
    <property type="entry name" value="putative rabgap domain of human tbc1 domain family member 14 like domains"/>
    <property type="match status" value="1"/>
</dbReference>
<dbReference type="PANTHER" id="PTHR47219">
    <property type="entry name" value="RAB GTPASE-ACTIVATING PROTEIN 1-LIKE"/>
    <property type="match status" value="1"/>
</dbReference>
<feature type="region of interest" description="Disordered" evidence="2">
    <location>
        <begin position="637"/>
        <end position="776"/>
    </location>
</feature>
<name>A0ABN7IS13_9BASI</name>
<feature type="region of interest" description="Disordered" evidence="2">
    <location>
        <begin position="957"/>
        <end position="1015"/>
    </location>
</feature>